<dbReference type="EMBL" id="CM007649">
    <property type="protein sequence ID" value="ONM31979.1"/>
    <property type="molecule type" value="Genomic_DNA"/>
</dbReference>
<name>A0A1D6MST1_MAIZE</name>
<sequence>MDSLAIASLLLPALPPTAASLPTRPRRRAELSAPRFSLNKPQPSSSASPPRALLALYRALIPCRVSLVLCAGRSSELRVRLPP</sequence>
<reference evidence="1" key="1">
    <citation type="submission" date="2015-12" db="EMBL/GenBank/DDBJ databases">
        <title>Update maize B73 reference genome by single molecule sequencing technologies.</title>
        <authorList>
            <consortium name="Maize Genome Sequencing Project"/>
            <person name="Ware D."/>
        </authorList>
    </citation>
    <scope>NUCLEOTIDE SEQUENCE [LARGE SCALE GENOMIC DNA]</scope>
    <source>
        <tissue evidence="1">Seedling</tissue>
    </source>
</reference>
<gene>
    <name evidence="1" type="ORF">ZEAMMB73_Zm00001d040756</name>
</gene>
<accession>A0A1D6MST1</accession>
<organism evidence="1">
    <name type="scientific">Zea mays</name>
    <name type="common">Maize</name>
    <dbReference type="NCBI Taxonomy" id="4577"/>
    <lineage>
        <taxon>Eukaryota</taxon>
        <taxon>Viridiplantae</taxon>
        <taxon>Streptophyta</taxon>
        <taxon>Embryophyta</taxon>
        <taxon>Tracheophyta</taxon>
        <taxon>Spermatophyta</taxon>
        <taxon>Magnoliopsida</taxon>
        <taxon>Liliopsida</taxon>
        <taxon>Poales</taxon>
        <taxon>Poaceae</taxon>
        <taxon>PACMAD clade</taxon>
        <taxon>Panicoideae</taxon>
        <taxon>Andropogonodae</taxon>
        <taxon>Andropogoneae</taxon>
        <taxon>Tripsacinae</taxon>
        <taxon>Zea</taxon>
    </lineage>
</organism>
<proteinExistence type="predicted"/>
<dbReference type="PaxDb" id="4577-GRMZM2G308650_P01"/>
<dbReference type="AlphaFoldDB" id="A0A1D6MST1"/>
<dbReference type="InParanoid" id="A0A1D6MST1"/>
<evidence type="ECO:0000313" key="1">
    <source>
        <dbReference type="EMBL" id="ONM31979.1"/>
    </source>
</evidence>
<protein>
    <submittedName>
        <fullName evidence="1">Uncharacterized protein</fullName>
    </submittedName>
</protein>